<feature type="domain" description="Glycosyltransferase N-terminal" evidence="5">
    <location>
        <begin position="9"/>
        <end position="224"/>
    </location>
</feature>
<dbReference type="InterPro" id="IPR058980">
    <property type="entry name" value="Glyco_transf_N"/>
</dbReference>
<organism evidence="6 7">
    <name type="scientific">Rhamnella rubrinervis</name>
    <dbReference type="NCBI Taxonomy" id="2594499"/>
    <lineage>
        <taxon>Eukaryota</taxon>
        <taxon>Viridiplantae</taxon>
        <taxon>Streptophyta</taxon>
        <taxon>Embryophyta</taxon>
        <taxon>Tracheophyta</taxon>
        <taxon>Spermatophyta</taxon>
        <taxon>Magnoliopsida</taxon>
        <taxon>eudicotyledons</taxon>
        <taxon>Gunneridae</taxon>
        <taxon>Pentapetalae</taxon>
        <taxon>rosids</taxon>
        <taxon>fabids</taxon>
        <taxon>Rosales</taxon>
        <taxon>Rhamnaceae</taxon>
        <taxon>rhamnoid group</taxon>
        <taxon>Rhamneae</taxon>
        <taxon>Rhamnella</taxon>
    </lineage>
</organism>
<dbReference type="Pfam" id="PF00201">
    <property type="entry name" value="UDPGT"/>
    <property type="match status" value="1"/>
</dbReference>
<evidence type="ECO:0000313" key="7">
    <source>
        <dbReference type="Proteomes" id="UP000796880"/>
    </source>
</evidence>
<evidence type="ECO:0000256" key="4">
    <source>
        <dbReference type="RuleBase" id="RU362057"/>
    </source>
</evidence>
<evidence type="ECO:0000256" key="1">
    <source>
        <dbReference type="ARBA" id="ARBA00009995"/>
    </source>
</evidence>
<proteinExistence type="inferred from homology"/>
<keyword evidence="3" id="KW-0328">Glycosyltransferase</keyword>
<dbReference type="Proteomes" id="UP000796880">
    <property type="component" value="Unassembled WGS sequence"/>
</dbReference>
<keyword evidence="2 3" id="KW-0808">Transferase</keyword>
<sequence length="449" mass="51133">MDAKQPIRISILMLPWLAHGHVSPFLELAKKLSDKNFHIYFCSTPINLKPVRESLTNQTTYSIEPVDLHLPYFPELPPHYHTTKDLPPNLMNTLKTAFDFGKPAFEEILKTLKPNLVIYDFLQPWAPAEAENQKIKSILFLTCGAAFASFLVFNSLNHQYTEYPFESLNFPEIECQKILQFRHDTANGIKNDERFLQCIARSSKMVLIKTLRDIEAEHNDFLSGLVGKEMDPIGPLVHEPIHNDNDSVVLDWLNKKHPSTVVYASFGSEYFLSKEEMEEMAYGLELSEVSFIWVVRFHGDDFRGKHSIGEVLPEGFVKRVGERGLVVDGWAPQAKILGHPSTGGFVSHCGWSSTLEGMMNGVPIIVMPMQLDQPLNSKLVLEVGVGMEVPRVNEKLNREKLAQVIKEVVKQEEGKEVRRKAKELSQRMREKGDMDLNMAVEKLVHLLKE</sequence>
<name>A0A8K0HPQ0_9ROSA</name>
<dbReference type="EC" id="2.4.1.-" evidence="4"/>
<dbReference type="SUPFAM" id="SSF53756">
    <property type="entry name" value="UDP-Glycosyltransferase/glycogen phosphorylase"/>
    <property type="match status" value="1"/>
</dbReference>
<dbReference type="FunFam" id="3.40.50.2000:FF:000060">
    <property type="entry name" value="Glycosyltransferase"/>
    <property type="match status" value="1"/>
</dbReference>
<dbReference type="GO" id="GO:0008194">
    <property type="term" value="F:UDP-glycosyltransferase activity"/>
    <property type="evidence" value="ECO:0007669"/>
    <property type="project" value="InterPro"/>
</dbReference>
<dbReference type="AlphaFoldDB" id="A0A8K0HPQ0"/>
<reference evidence="6" key="1">
    <citation type="submission" date="2020-03" db="EMBL/GenBank/DDBJ databases">
        <title>A high-quality chromosome-level genome assembly of a woody plant with both climbing and erect habits, Rhamnella rubrinervis.</title>
        <authorList>
            <person name="Lu Z."/>
            <person name="Yang Y."/>
            <person name="Zhu X."/>
            <person name="Sun Y."/>
        </authorList>
    </citation>
    <scope>NUCLEOTIDE SEQUENCE</scope>
    <source>
        <strain evidence="6">BYM</strain>
        <tissue evidence="6">Leaf</tissue>
    </source>
</reference>
<dbReference type="InterPro" id="IPR035595">
    <property type="entry name" value="UDP_glycos_trans_CS"/>
</dbReference>
<dbReference type="GO" id="GO:1901137">
    <property type="term" value="P:carbohydrate derivative biosynthetic process"/>
    <property type="evidence" value="ECO:0007669"/>
    <property type="project" value="UniProtKB-ARBA"/>
</dbReference>
<gene>
    <name evidence="6" type="ORF">FNV43_RR05787</name>
</gene>
<accession>A0A8K0HPQ0</accession>
<dbReference type="InterPro" id="IPR002213">
    <property type="entry name" value="UDP_glucos_trans"/>
</dbReference>
<evidence type="ECO:0000259" key="5">
    <source>
        <dbReference type="Pfam" id="PF26168"/>
    </source>
</evidence>
<dbReference type="Gene3D" id="3.40.50.2000">
    <property type="entry name" value="Glycogen Phosphorylase B"/>
    <property type="match status" value="2"/>
</dbReference>
<evidence type="ECO:0000256" key="2">
    <source>
        <dbReference type="ARBA" id="ARBA00022679"/>
    </source>
</evidence>
<keyword evidence="7" id="KW-1185">Reference proteome</keyword>
<dbReference type="PANTHER" id="PTHR48044">
    <property type="entry name" value="GLYCOSYLTRANSFERASE"/>
    <property type="match status" value="1"/>
</dbReference>
<dbReference type="OrthoDB" id="1916172at2759"/>
<evidence type="ECO:0000256" key="3">
    <source>
        <dbReference type="RuleBase" id="RU003718"/>
    </source>
</evidence>
<evidence type="ECO:0000313" key="6">
    <source>
        <dbReference type="EMBL" id="KAF3455339.1"/>
    </source>
</evidence>
<dbReference type="EMBL" id="VOIH02000002">
    <property type="protein sequence ID" value="KAF3455339.1"/>
    <property type="molecule type" value="Genomic_DNA"/>
</dbReference>
<comment type="similarity">
    <text evidence="1 3">Belongs to the UDP-glycosyltransferase family.</text>
</comment>
<dbReference type="PANTHER" id="PTHR48044:SF9">
    <property type="entry name" value="UDP-GLYCOSYLTRANSFERASE SUPERFAMILY PROTEIN"/>
    <property type="match status" value="1"/>
</dbReference>
<dbReference type="PROSITE" id="PS00375">
    <property type="entry name" value="UDPGT"/>
    <property type="match status" value="1"/>
</dbReference>
<dbReference type="CDD" id="cd03784">
    <property type="entry name" value="GT1_Gtf-like"/>
    <property type="match status" value="1"/>
</dbReference>
<comment type="caution">
    <text evidence="6">The sequence shown here is derived from an EMBL/GenBank/DDBJ whole genome shotgun (WGS) entry which is preliminary data.</text>
</comment>
<protein>
    <recommendedName>
        <fullName evidence="4">Glycosyltransferase</fullName>
        <ecNumber evidence="4">2.4.1.-</ecNumber>
    </recommendedName>
</protein>
<dbReference type="Pfam" id="PF26168">
    <property type="entry name" value="Glyco_transf_N"/>
    <property type="match status" value="1"/>
</dbReference>